<dbReference type="GO" id="GO:0003677">
    <property type="term" value="F:DNA binding"/>
    <property type="evidence" value="ECO:0007669"/>
    <property type="project" value="InterPro"/>
</dbReference>
<reference evidence="2" key="1">
    <citation type="submission" date="2009-10" db="EMBL/GenBank/DDBJ databases">
        <title>Diversity of trophic interactions inside an arsenic-rich microbial ecosystem.</title>
        <authorList>
            <person name="Bertin P.N."/>
            <person name="Heinrich-Salmeron A."/>
            <person name="Pelletier E."/>
            <person name="Goulhen-Chollet F."/>
            <person name="Arsene-Ploetze F."/>
            <person name="Gallien S."/>
            <person name="Calteau A."/>
            <person name="Vallenet D."/>
            <person name="Casiot C."/>
            <person name="Chane-Woon-Ming B."/>
            <person name="Giloteaux L."/>
            <person name="Barakat M."/>
            <person name="Bonnefoy V."/>
            <person name="Bruneel O."/>
            <person name="Chandler M."/>
            <person name="Cleiss J."/>
            <person name="Duran R."/>
            <person name="Elbaz-Poulichet F."/>
            <person name="Fonknechten N."/>
            <person name="Lauga B."/>
            <person name="Mornico D."/>
            <person name="Ortet P."/>
            <person name="Schaeffer C."/>
            <person name="Siguier P."/>
            <person name="Alexander Thil Smith A."/>
            <person name="Van Dorsselaer A."/>
            <person name="Weissenbach J."/>
            <person name="Medigue C."/>
            <person name="Le Paslier D."/>
        </authorList>
    </citation>
    <scope>NUCLEOTIDE SEQUENCE</scope>
</reference>
<dbReference type="EMBL" id="CABL01000001">
    <property type="protein sequence ID" value="CBH74462.1"/>
    <property type="molecule type" value="Genomic_DNA"/>
</dbReference>
<organism evidence="2">
    <name type="scientific">mine drainage metagenome</name>
    <dbReference type="NCBI Taxonomy" id="410659"/>
    <lineage>
        <taxon>unclassified sequences</taxon>
        <taxon>metagenomes</taxon>
        <taxon>ecological metagenomes</taxon>
    </lineage>
</organism>
<comment type="caution">
    <text evidence="2">The sequence shown here is derived from an EMBL/GenBank/DDBJ whole genome shotgun (WGS) entry which is preliminary data.</text>
</comment>
<sequence>MLAKMTSKNQVTLPKAVTNAVGSPGLFEVEVEDGRIVLTPVTLVNADAVRRKLAELGITTDDVSDAVRFARRDRA</sequence>
<evidence type="ECO:0000313" key="2">
    <source>
        <dbReference type="EMBL" id="CBH74462.1"/>
    </source>
</evidence>
<protein>
    <recommendedName>
        <fullName evidence="1">SpoVT-AbrB domain-containing protein</fullName>
    </recommendedName>
</protein>
<dbReference type="InterPro" id="IPR037914">
    <property type="entry name" value="SpoVT-AbrB_sf"/>
</dbReference>
<dbReference type="PROSITE" id="PS51740">
    <property type="entry name" value="SPOVT_ABRB"/>
    <property type="match status" value="1"/>
</dbReference>
<dbReference type="SUPFAM" id="SSF89447">
    <property type="entry name" value="AbrB/MazE/MraZ-like"/>
    <property type="match status" value="1"/>
</dbReference>
<evidence type="ECO:0000313" key="3">
    <source>
        <dbReference type="EMBL" id="CBI02588.1"/>
    </source>
</evidence>
<dbReference type="EMBL" id="CABO01000039">
    <property type="protein sequence ID" value="CBI02588.1"/>
    <property type="molecule type" value="Genomic_DNA"/>
</dbReference>
<name>E6PDB0_9ZZZZ</name>
<dbReference type="SMART" id="SM00966">
    <property type="entry name" value="SpoVT_AbrB"/>
    <property type="match status" value="1"/>
</dbReference>
<dbReference type="AlphaFoldDB" id="E6PDB0"/>
<evidence type="ECO:0000259" key="1">
    <source>
        <dbReference type="PROSITE" id="PS51740"/>
    </source>
</evidence>
<dbReference type="EMBL" id="CABO01000046">
    <property type="protein sequence ID" value="CBI02970.1"/>
    <property type="molecule type" value="Genomic_DNA"/>
</dbReference>
<accession>E6PDB0</accession>
<feature type="domain" description="SpoVT-AbrB" evidence="1">
    <location>
        <begin position="1"/>
        <end position="43"/>
    </location>
</feature>
<gene>
    <name evidence="2" type="ORF">CARN1_2349</name>
    <name evidence="4" type="ORF">CARN4_1312</name>
    <name evidence="3" type="ORF">CARN4_2436</name>
</gene>
<dbReference type="InterPro" id="IPR007159">
    <property type="entry name" value="SpoVT-AbrB_dom"/>
</dbReference>
<proteinExistence type="predicted"/>
<evidence type="ECO:0000313" key="4">
    <source>
        <dbReference type="EMBL" id="CBI02970.1"/>
    </source>
</evidence>